<protein>
    <submittedName>
        <fullName evidence="2">Amidase</fullName>
    </submittedName>
</protein>
<dbReference type="SUPFAM" id="SSF75304">
    <property type="entry name" value="Amidase signature (AS) enzymes"/>
    <property type="match status" value="1"/>
</dbReference>
<dbReference type="Pfam" id="PF01425">
    <property type="entry name" value="Amidase"/>
    <property type="match status" value="1"/>
</dbReference>
<dbReference type="InterPro" id="IPR020556">
    <property type="entry name" value="Amidase_CS"/>
</dbReference>
<sequence>MTFQVKEATIDSIHFAMKNREVTCRELVGKYLERIESYDKKGPEINSIITLNSKAIEEADALDQYFEQTGKFKGPLHGIPILVKDQVETEGITTTFGSEAFKNYIPKEDATAIQLLRKAGAIIIAKTLLPDFATSWFAFSSSGGETKNPYDLNRDPGGSSSGSAAGVAANFGTVAIGEDTGGSIRLPASFNNVFGVRVTTGLISRNGMSPLVHFQDTAGPMTRSVKDAAILLDTLVGYDSTDPFTAASLYAKDAGNYANGLNNNVIKGTRVGILREAFGSEDNPESAQVNEVVNKAIASMEEAGVTVIDPITIPDLQKYNEETALYLTQSKHDIDNFIKQKSDQTIDSIFQTNQYHPLLDLFKGIVGGPVNPEEDPNYYKQLNAQERFKREIENVMAKHDLDAIVFPDVQILPPTKKELHEEKWTVLTFPTNTLISSQTGLPSISMPGGFTKEGLPVGVQILGKSFDEATLLRIAYSYEQHAKPRKAPHFEEQTVK</sequence>
<dbReference type="AlphaFoldDB" id="A0A845F093"/>
<feature type="domain" description="Amidase" evidence="1">
    <location>
        <begin position="26"/>
        <end position="472"/>
    </location>
</feature>
<dbReference type="PANTHER" id="PTHR42678:SF34">
    <property type="entry name" value="OS04G0183300 PROTEIN"/>
    <property type="match status" value="1"/>
</dbReference>
<dbReference type="InterPro" id="IPR036928">
    <property type="entry name" value="AS_sf"/>
</dbReference>
<dbReference type="PANTHER" id="PTHR42678">
    <property type="entry name" value="AMIDASE"/>
    <property type="match status" value="1"/>
</dbReference>
<organism evidence="2 3">
    <name type="scientific">Guptibacillus hwajinpoensis</name>
    <dbReference type="NCBI Taxonomy" id="208199"/>
    <lineage>
        <taxon>Bacteria</taxon>
        <taxon>Bacillati</taxon>
        <taxon>Bacillota</taxon>
        <taxon>Bacilli</taxon>
        <taxon>Bacillales</taxon>
        <taxon>Guptibacillaceae</taxon>
        <taxon>Guptibacillus</taxon>
    </lineage>
</organism>
<dbReference type="Proteomes" id="UP000447833">
    <property type="component" value="Unassembled WGS sequence"/>
</dbReference>
<dbReference type="RefSeq" id="WP_160919599.1">
    <property type="nucleotide sequence ID" value="NZ_WMEY01000003.1"/>
</dbReference>
<gene>
    <name evidence="2" type="ORF">GLW07_12455</name>
</gene>
<evidence type="ECO:0000259" key="1">
    <source>
        <dbReference type="Pfam" id="PF01425"/>
    </source>
</evidence>
<dbReference type="Gene3D" id="3.90.1300.10">
    <property type="entry name" value="Amidase signature (AS) domain"/>
    <property type="match status" value="1"/>
</dbReference>
<proteinExistence type="predicted"/>
<dbReference type="EMBL" id="WMEY01000003">
    <property type="protein sequence ID" value="MYL64164.1"/>
    <property type="molecule type" value="Genomic_DNA"/>
</dbReference>
<dbReference type="InterPro" id="IPR023631">
    <property type="entry name" value="Amidase_dom"/>
</dbReference>
<evidence type="ECO:0000313" key="3">
    <source>
        <dbReference type="Proteomes" id="UP000447833"/>
    </source>
</evidence>
<name>A0A845F093_9BACL</name>
<dbReference type="PIRSF" id="PIRSF001221">
    <property type="entry name" value="Amidase_fungi"/>
    <property type="match status" value="1"/>
</dbReference>
<comment type="caution">
    <text evidence="2">The sequence shown here is derived from an EMBL/GenBank/DDBJ whole genome shotgun (WGS) entry which is preliminary data.</text>
</comment>
<accession>A0A845F093</accession>
<dbReference type="PROSITE" id="PS00571">
    <property type="entry name" value="AMIDASES"/>
    <property type="match status" value="1"/>
</dbReference>
<reference evidence="2 3" key="1">
    <citation type="submission" date="2019-11" db="EMBL/GenBank/DDBJ databases">
        <title>Genome sequences of 17 halophilic strains isolated from different environments.</title>
        <authorList>
            <person name="Furrow R.E."/>
        </authorList>
    </citation>
    <scope>NUCLEOTIDE SEQUENCE [LARGE SCALE GENOMIC DNA]</scope>
    <source>
        <strain evidence="2 3">22506_14_FS</strain>
    </source>
</reference>
<evidence type="ECO:0000313" key="2">
    <source>
        <dbReference type="EMBL" id="MYL64164.1"/>
    </source>
</evidence>